<name>A0A8W7P6L8_ANOCL</name>
<dbReference type="Proteomes" id="UP000075882">
    <property type="component" value="Unassembled WGS sequence"/>
</dbReference>
<evidence type="ECO:0000256" key="1">
    <source>
        <dbReference type="SAM" id="MobiDB-lite"/>
    </source>
</evidence>
<reference evidence="2" key="1">
    <citation type="submission" date="2022-08" db="UniProtKB">
        <authorList>
            <consortium name="EnsemblMetazoa"/>
        </authorList>
    </citation>
    <scope>IDENTIFICATION</scope>
</reference>
<dbReference type="EnsemblMetazoa" id="ACOM026494-RA">
    <property type="protein sequence ID" value="ACOM026494-PA.1"/>
    <property type="gene ID" value="ACOM026494"/>
</dbReference>
<dbReference type="AlphaFoldDB" id="A0A8W7P6L8"/>
<proteinExistence type="predicted"/>
<accession>A0A8W7P6L8</accession>
<feature type="region of interest" description="Disordered" evidence="1">
    <location>
        <begin position="79"/>
        <end position="102"/>
    </location>
</feature>
<organism evidence="2">
    <name type="scientific">Anopheles coluzzii</name>
    <name type="common">African malaria mosquito</name>
    <dbReference type="NCBI Taxonomy" id="1518534"/>
    <lineage>
        <taxon>Eukaryota</taxon>
        <taxon>Metazoa</taxon>
        <taxon>Ecdysozoa</taxon>
        <taxon>Arthropoda</taxon>
        <taxon>Hexapoda</taxon>
        <taxon>Insecta</taxon>
        <taxon>Pterygota</taxon>
        <taxon>Neoptera</taxon>
        <taxon>Endopterygota</taxon>
        <taxon>Diptera</taxon>
        <taxon>Nematocera</taxon>
        <taxon>Culicoidea</taxon>
        <taxon>Culicidae</taxon>
        <taxon>Anophelinae</taxon>
        <taxon>Anopheles</taxon>
    </lineage>
</organism>
<evidence type="ECO:0000313" key="2">
    <source>
        <dbReference type="EnsemblMetazoa" id="ACOM026494-PA.1"/>
    </source>
</evidence>
<protein>
    <submittedName>
        <fullName evidence="2">Uncharacterized protein</fullName>
    </submittedName>
</protein>
<sequence>MRPSCTHVSCGPRSAVFRMLVTSSPYVSATSNRSSCPCWLKYRSFTSVIARIADGKHIRPGQRHQPAEQEPHYHHERTALHPDQLTTHTNPTEQRRAHPPTGTDFITLRYAAGHRGEKSGCFTRSCDARRYALTVNGLPSTSQQRSASILLPATHTTIFLAHHLQPLCQTSAGTVR</sequence>